<reference evidence="2 3" key="1">
    <citation type="submission" date="2018-03" db="EMBL/GenBank/DDBJ databases">
        <title>Genomic Encyclopedia of Type Strains, Phase III (KMG-III): the genomes of soil and plant-associated and newly described type strains.</title>
        <authorList>
            <person name="Whitman W."/>
        </authorList>
    </citation>
    <scope>NUCLEOTIDE SEQUENCE [LARGE SCALE GENOMIC DNA]</scope>
    <source>
        <strain evidence="2 3">CGMCC 4.7125</strain>
    </source>
</reference>
<dbReference type="OrthoDB" id="102473at2"/>
<evidence type="ECO:0000313" key="2">
    <source>
        <dbReference type="EMBL" id="PRX50462.1"/>
    </source>
</evidence>
<evidence type="ECO:0000259" key="1">
    <source>
        <dbReference type="Pfam" id="PF02538"/>
    </source>
</evidence>
<dbReference type="GO" id="GO:0006749">
    <property type="term" value="P:glutathione metabolic process"/>
    <property type="evidence" value="ECO:0007669"/>
    <property type="project" value="TreeGrafter"/>
</dbReference>
<feature type="domain" description="Hydantoinase B/oxoprolinase" evidence="1">
    <location>
        <begin position="26"/>
        <end position="592"/>
    </location>
</feature>
<sequence>MTDDVAAVQRLRDLDDEAFGLRYGADRFTVSVLANRLQYVVEHMCSGLLTNAFSLILRDWYDFAATVSGPPGEGYPMSSVSNSLAVFFGTMADGLRNTVEEFGPDELAPGDLLICNDPYRTGTHVNDVLFIRPVFHEGRLAAFVSLRAHQLDMGGVVPAGFSATKRDVYETGLVLAPQLLYRNDKPVRSTFNLIFDNARFGALLLPDIKTIHQNLKLGERLITESIERYGLPAFLGAIRYRCDVSAESMADALGTVPDGVYEGEEHIDCDGADDSVEYRVQVRISKVGRDIEIDLSGTSPQARTSINASVLDTKTAVGMALKLLLDPSTPFTSGTYRPVDIVLPPGTVASAVPPDGAVFLFWEGSGPVLLAIFRALASALGERAVAGDFGSLSIHNANGMLPNGMPWVTTAQCGGEHGPWGATRHGDADNYSVPYLANNLDPATEAIESDVPVVVLRKEYTADTAGAGTHRGGAAVLKDTLWLAPAEHWSSPLHTKRSSGFGVHGGRSGAAGAVWLFGKDACDVGGEGRLLGTEDAVYANAVPVAGVLDPETHVRDLEHGRYFYFASTPHWRTEPGAIFRYLTNGGGGWGDPRERDPEAVRRDVRDGYVTIEGAAHHYGVVVTGDPETDPEGVRIDADATARLRSVEGNVR</sequence>
<dbReference type="EMBL" id="PVNH01000002">
    <property type="protein sequence ID" value="PRX50462.1"/>
    <property type="molecule type" value="Genomic_DNA"/>
</dbReference>
<dbReference type="Proteomes" id="UP000238362">
    <property type="component" value="Unassembled WGS sequence"/>
</dbReference>
<keyword evidence="3" id="KW-1185">Reference proteome</keyword>
<comment type="caution">
    <text evidence="2">The sequence shown here is derived from an EMBL/GenBank/DDBJ whole genome shotgun (WGS) entry which is preliminary data.</text>
</comment>
<dbReference type="PANTHER" id="PTHR11365">
    <property type="entry name" value="5-OXOPROLINASE RELATED"/>
    <property type="match status" value="1"/>
</dbReference>
<dbReference type="PANTHER" id="PTHR11365:SF23">
    <property type="entry name" value="HYPOTHETICAL 5-OXOPROLINASE (EUROFUNG)-RELATED"/>
    <property type="match status" value="1"/>
</dbReference>
<dbReference type="AlphaFoldDB" id="A0A2T0M1I0"/>
<dbReference type="GO" id="GO:0005829">
    <property type="term" value="C:cytosol"/>
    <property type="evidence" value="ECO:0007669"/>
    <property type="project" value="TreeGrafter"/>
</dbReference>
<name>A0A2T0M1I0_9PSEU</name>
<dbReference type="Pfam" id="PF02538">
    <property type="entry name" value="Hydantoinase_B"/>
    <property type="match status" value="1"/>
</dbReference>
<dbReference type="InterPro" id="IPR003692">
    <property type="entry name" value="Hydantoinase_B"/>
</dbReference>
<proteinExistence type="predicted"/>
<dbReference type="InterPro" id="IPR045079">
    <property type="entry name" value="Oxoprolinase-like"/>
</dbReference>
<accession>A0A2T0M1I0</accession>
<evidence type="ECO:0000313" key="3">
    <source>
        <dbReference type="Proteomes" id="UP000238362"/>
    </source>
</evidence>
<protein>
    <submittedName>
        <fullName evidence="2">N-methylhydantoinase B</fullName>
    </submittedName>
</protein>
<organism evidence="2 3">
    <name type="scientific">Prauserella shujinwangii</name>
    <dbReference type="NCBI Taxonomy" id="1453103"/>
    <lineage>
        <taxon>Bacteria</taxon>
        <taxon>Bacillati</taxon>
        <taxon>Actinomycetota</taxon>
        <taxon>Actinomycetes</taxon>
        <taxon>Pseudonocardiales</taxon>
        <taxon>Pseudonocardiaceae</taxon>
        <taxon>Prauserella</taxon>
    </lineage>
</organism>
<dbReference type="RefSeq" id="WP_106177545.1">
    <property type="nucleotide sequence ID" value="NZ_PVNH01000002.1"/>
</dbReference>
<gene>
    <name evidence="2" type="ORF">B0I33_102583</name>
</gene>
<dbReference type="GO" id="GO:0017168">
    <property type="term" value="F:5-oxoprolinase (ATP-hydrolyzing) activity"/>
    <property type="evidence" value="ECO:0007669"/>
    <property type="project" value="TreeGrafter"/>
</dbReference>